<evidence type="ECO:0000313" key="3">
    <source>
        <dbReference type="Proteomes" id="UP000199125"/>
    </source>
</evidence>
<feature type="region of interest" description="Disordered" evidence="1">
    <location>
        <begin position="1"/>
        <end position="34"/>
    </location>
</feature>
<evidence type="ECO:0000313" key="2">
    <source>
        <dbReference type="EMBL" id="SEI11364.1"/>
    </source>
</evidence>
<dbReference type="AlphaFoldDB" id="A0A1H6N988"/>
<sequence>MTARTEKRSFATRPADPDSWIKAGDAPPPRTDTADAYSARLTVDITPALRGRIKIAAFQRGITVADMLRDLLAREFPDIGGDRP</sequence>
<protein>
    <submittedName>
        <fullName evidence="2">Plasmid segregation centromere-binding protein ParG</fullName>
    </submittedName>
</protein>
<dbReference type="Proteomes" id="UP000199125">
    <property type="component" value="Unassembled WGS sequence"/>
</dbReference>
<reference evidence="3" key="1">
    <citation type="submission" date="2016-10" db="EMBL/GenBank/DDBJ databases">
        <authorList>
            <person name="Varghese N."/>
            <person name="Submissions S."/>
        </authorList>
    </citation>
    <scope>NUCLEOTIDE SEQUENCE [LARGE SCALE GENOMIC DNA]</scope>
    <source>
        <strain evidence="3">DSM 11593</strain>
    </source>
</reference>
<organism evidence="2 3">
    <name type="scientific">Paracoccus alkenifer</name>
    <dbReference type="NCBI Taxonomy" id="65735"/>
    <lineage>
        <taxon>Bacteria</taxon>
        <taxon>Pseudomonadati</taxon>
        <taxon>Pseudomonadota</taxon>
        <taxon>Alphaproteobacteria</taxon>
        <taxon>Rhodobacterales</taxon>
        <taxon>Paracoccaceae</taxon>
        <taxon>Paracoccus</taxon>
    </lineage>
</organism>
<dbReference type="RefSeq" id="WP_058099080.1">
    <property type="nucleotide sequence ID" value="NZ_FNXG01000007.1"/>
</dbReference>
<dbReference type="SUPFAM" id="SSF47598">
    <property type="entry name" value="Ribbon-helix-helix"/>
    <property type="match status" value="1"/>
</dbReference>
<dbReference type="GO" id="GO:0006355">
    <property type="term" value="P:regulation of DNA-templated transcription"/>
    <property type="evidence" value="ECO:0007669"/>
    <property type="project" value="InterPro"/>
</dbReference>
<dbReference type="InterPro" id="IPR010985">
    <property type="entry name" value="Ribbon_hlx_hlx"/>
</dbReference>
<name>A0A1H6N988_9RHOB</name>
<evidence type="ECO:0000256" key="1">
    <source>
        <dbReference type="SAM" id="MobiDB-lite"/>
    </source>
</evidence>
<keyword evidence="3" id="KW-1185">Reference proteome</keyword>
<gene>
    <name evidence="2" type="ORF">SAMN04488075_2989</name>
</gene>
<dbReference type="OrthoDB" id="7508186at2"/>
<dbReference type="STRING" id="65735.SAMN04488075_2989"/>
<dbReference type="EMBL" id="FNXG01000007">
    <property type="protein sequence ID" value="SEI11364.1"/>
    <property type="molecule type" value="Genomic_DNA"/>
</dbReference>
<proteinExistence type="predicted"/>
<accession>A0A1H6N988</accession>